<keyword evidence="4 6" id="KW-0862">Zinc</keyword>
<dbReference type="InterPro" id="IPR013780">
    <property type="entry name" value="Glyco_hydro_b"/>
</dbReference>
<evidence type="ECO:0000256" key="1">
    <source>
        <dbReference type="ARBA" id="ARBA00009792"/>
    </source>
</evidence>
<dbReference type="InterPro" id="IPR015341">
    <property type="entry name" value="Glyco_hydro_38_cen"/>
</dbReference>
<dbReference type="Proteomes" id="UP000694941">
    <property type="component" value="Unplaced"/>
</dbReference>
<evidence type="ECO:0000256" key="4">
    <source>
        <dbReference type="ARBA" id="ARBA00022833"/>
    </source>
</evidence>
<dbReference type="EC" id="3.2.1.-" evidence="6"/>
<dbReference type="SUPFAM" id="SSF88713">
    <property type="entry name" value="Glycoside hydrolase/deacetylase"/>
    <property type="match status" value="1"/>
</dbReference>
<dbReference type="InterPro" id="IPR000602">
    <property type="entry name" value="Glyco_hydro_38_N"/>
</dbReference>
<protein>
    <recommendedName>
        <fullName evidence="6">Alpha-mannosidase</fullName>
        <ecNumber evidence="6">3.2.1.-</ecNumber>
    </recommendedName>
</protein>
<evidence type="ECO:0000259" key="7">
    <source>
        <dbReference type="SMART" id="SM00872"/>
    </source>
</evidence>
<dbReference type="Gene3D" id="2.70.98.30">
    <property type="entry name" value="Golgi alpha-mannosidase II, domain 4"/>
    <property type="match status" value="1"/>
</dbReference>
<keyword evidence="5 6" id="KW-0326">Glycosidase</keyword>
<evidence type="ECO:0000256" key="2">
    <source>
        <dbReference type="ARBA" id="ARBA00022723"/>
    </source>
</evidence>
<dbReference type="InterPro" id="IPR011013">
    <property type="entry name" value="Gal_mutarotase_sf_dom"/>
</dbReference>
<dbReference type="Pfam" id="PF01074">
    <property type="entry name" value="Glyco_hydro_38N"/>
    <property type="match status" value="1"/>
</dbReference>
<dbReference type="InterPro" id="IPR011682">
    <property type="entry name" value="Glyco_hydro_38_C"/>
</dbReference>
<dbReference type="Pfam" id="PF09261">
    <property type="entry name" value="Alpha-mann_mid"/>
    <property type="match status" value="1"/>
</dbReference>
<dbReference type="InterPro" id="IPR027291">
    <property type="entry name" value="Glyco_hydro_38_N_sf"/>
</dbReference>
<dbReference type="Gene3D" id="2.60.40.1180">
    <property type="entry name" value="Golgi alpha-mannosidase II"/>
    <property type="match status" value="1"/>
</dbReference>
<keyword evidence="2 6" id="KW-0479">Metal-binding</keyword>
<evidence type="ECO:0000256" key="6">
    <source>
        <dbReference type="RuleBase" id="RU361199"/>
    </source>
</evidence>
<evidence type="ECO:0000256" key="5">
    <source>
        <dbReference type="ARBA" id="ARBA00023295"/>
    </source>
</evidence>
<evidence type="ECO:0000313" key="8">
    <source>
        <dbReference type="Proteomes" id="UP000694941"/>
    </source>
</evidence>
<comment type="similarity">
    <text evidence="1 6">Belongs to the glycosyl hydrolase 38 family.</text>
</comment>
<dbReference type="GeneID" id="106468759"/>
<dbReference type="Gene3D" id="3.20.110.10">
    <property type="entry name" value="Glycoside hydrolase 38, N terminal domain"/>
    <property type="match status" value="1"/>
</dbReference>
<name>A0ABM1TAC5_LIMPO</name>
<keyword evidence="8" id="KW-1185">Reference proteome</keyword>
<feature type="domain" description="Glycoside hydrolase family 38 central" evidence="7">
    <location>
        <begin position="319"/>
        <end position="407"/>
    </location>
</feature>
<organism evidence="8 9">
    <name type="scientific">Limulus polyphemus</name>
    <name type="common">Atlantic horseshoe crab</name>
    <dbReference type="NCBI Taxonomy" id="6850"/>
    <lineage>
        <taxon>Eukaryota</taxon>
        <taxon>Metazoa</taxon>
        <taxon>Ecdysozoa</taxon>
        <taxon>Arthropoda</taxon>
        <taxon>Chelicerata</taxon>
        <taxon>Merostomata</taxon>
        <taxon>Xiphosura</taxon>
        <taxon>Limulidae</taxon>
        <taxon>Limulus</taxon>
    </lineage>
</organism>
<dbReference type="SUPFAM" id="SSF74650">
    <property type="entry name" value="Galactose mutarotase-like"/>
    <property type="match status" value="1"/>
</dbReference>
<dbReference type="PANTHER" id="PTHR11607">
    <property type="entry name" value="ALPHA-MANNOSIDASE"/>
    <property type="match status" value="1"/>
</dbReference>
<sequence length="971" mass="112116">MSTTVHILNSMLNKLTQYRDMTFVWAEISYLAKYWDSLKNRPHLRETLKDLIMRGQLEIVTGGWVMTDEAAAHYYAMIDQLIEGHQWMKSTLGVAPTTGWSIDPFGHGSTVPYLLRSSGIKNTYIQRTHYAWKQFLAAREQLEFWWRQQFDSSSAFNNSQDEDILCHLAPFDLYSVKHACGPDTDVCLQFDFRRVAGEFTESKASRVTKDNVHEKAELLVGQYGRMASLFPHNVALALLGDDFRFNHDMEWDQQYRNYKVLFDYINSQEHWNVEIQFGTLNDYFQEVHQRMKKLNGDQYPTLVGDFHPYGDIYAEGRPSYWTGYFSTRPYWKHLSRELEHWLRSAEILYTLARTVIRQQGNIRLRERLDQDYNYLTLARQSLGLFQHHDAITGTSKEIVMHDYGQQLYRGFKEVMGVISHSAQFLLLHEPFTKPSDLLPAHPMTSYLFPDIQRPSYDTLPQKVALNVPKVEGQKVVVFNSMPHYRQEVIRVGIKYPHVRVVDPSGKEVPSQVNPAWNGSVEILSSIFELLFVAELPPLSLITYIVYRKEELLKVSKTTITVFVSDVFAKIPRASLFNFRNPGDEEIVLKNQFLTAVISKTSGLLDSVELTAEKVVKKVAMKVLYYNSEEFHSGAYLFQPNKMYPVFNISERFPIIRVVQGQITSEVTTVYPGVFSVTYRVYHFDGPLAEGIEVDTIFDMSESRRNNVELFLRVESDLNSENAFFTDSSGFQMIKRYTHAHVPTEANFYPVTSAAYIEDSDWRLTMLVSHAHGCSSLHSGWLEVVLDRRLRFDDSRGMAEGVMDNKRTNAHFWFLLEKMRSDPKEDEVPNLSHLANVLSSVLNYPAIILASDGKDERPLRGAMTFIEKAFPCDVHLVNLRTTPEAQNYNHPSNSSLLILHRMGRSCKVKAHVTDPCKNEPIKAQLSKFRHVQLQSIEQTSLTGIHSLRKVQSFNDVRIQPMEIQTYRLNFAH</sequence>
<dbReference type="InterPro" id="IPR011330">
    <property type="entry name" value="Glyco_hydro/deAcase_b/a-brl"/>
</dbReference>
<dbReference type="RefSeq" id="XP_022252831.1">
    <property type="nucleotide sequence ID" value="XM_022397123.1"/>
</dbReference>
<evidence type="ECO:0000313" key="9">
    <source>
        <dbReference type="RefSeq" id="XP_022252831.1"/>
    </source>
</evidence>
<accession>A0ABM1TAC5</accession>
<dbReference type="Gene3D" id="1.20.1270.50">
    <property type="entry name" value="Glycoside hydrolase family 38, central domain"/>
    <property type="match status" value="1"/>
</dbReference>
<keyword evidence="3 6" id="KW-0378">Hydrolase</keyword>
<reference evidence="9" key="1">
    <citation type="submission" date="2025-08" db="UniProtKB">
        <authorList>
            <consortium name="RefSeq"/>
        </authorList>
    </citation>
    <scope>IDENTIFICATION</scope>
    <source>
        <tissue evidence="9">Muscle</tissue>
    </source>
</reference>
<dbReference type="PANTHER" id="PTHR11607:SF70">
    <property type="entry name" value="ALPHA-MANNOSIDASE"/>
    <property type="match status" value="1"/>
</dbReference>
<gene>
    <name evidence="9" type="primary">LOC106468759</name>
</gene>
<evidence type="ECO:0000256" key="3">
    <source>
        <dbReference type="ARBA" id="ARBA00022801"/>
    </source>
</evidence>
<dbReference type="SMART" id="SM00872">
    <property type="entry name" value="Alpha-mann_mid"/>
    <property type="match status" value="1"/>
</dbReference>
<comment type="cofactor">
    <cofactor evidence="6">
        <name>Zn(2+)</name>
        <dbReference type="ChEBI" id="CHEBI:29105"/>
    </cofactor>
    <text evidence="6">Binds 1 zinc ion per subunit.</text>
</comment>
<dbReference type="InterPro" id="IPR050843">
    <property type="entry name" value="Glycosyl_Hydrlase_38"/>
</dbReference>
<dbReference type="SUPFAM" id="SSF88688">
    <property type="entry name" value="Families 57/38 glycoside transferase middle domain"/>
    <property type="match status" value="1"/>
</dbReference>
<dbReference type="InterPro" id="IPR037094">
    <property type="entry name" value="Glyco_hydro_38_cen_sf"/>
</dbReference>
<dbReference type="Pfam" id="PF07748">
    <property type="entry name" value="Glyco_hydro_38C"/>
    <property type="match status" value="1"/>
</dbReference>
<proteinExistence type="inferred from homology"/>
<dbReference type="InterPro" id="IPR028995">
    <property type="entry name" value="Glyco_hydro_57/38_cen_sf"/>
</dbReference>